<dbReference type="PANTHER" id="PTHR45228:SF4">
    <property type="entry name" value="LIPOPROTEIN"/>
    <property type="match status" value="1"/>
</dbReference>
<dbReference type="SUPFAM" id="SSF109604">
    <property type="entry name" value="HD-domain/PDEase-like"/>
    <property type="match status" value="1"/>
</dbReference>
<dbReference type="RefSeq" id="WP_118724658.1">
    <property type="nucleotide sequence ID" value="NZ_JACOPE010000001.1"/>
</dbReference>
<evidence type="ECO:0000259" key="1">
    <source>
        <dbReference type="PROSITE" id="PS51832"/>
    </source>
</evidence>
<sequence length="486" mass="56647">MQLTNTTDYAIRIVCYLASENKVITTAELSRELNIPASYIPKITKQLKEKEIVKAAEGSNGGYMLEKRPEEISLMDVINCTESTMAISRCLEKDGYCSRNYSDCCKVHKVLMDLQNTYNNRLENVKISDIIQPGKDEYFGRFYVVIKLNLKDQTYECIYSHVHEVYDKVSDSATYDEFIRKYTEQYVYEQDRQKLRRFLTSEKLTEHLVDGCMEDDMSYRRICDNEADSYIWMEAKRYVDETENIAILTLHNAKVIPDTIVNMEQELRKKEKNITKQYWDMVSLLVAVLNHNNLVETEHQDDISFYTEQVYRQLQKNYPEYGITEEEIENVSHLAPIHDIGKIRVPIEILNKNGKLTIDEMEVVKQHPITGAEMTLRFPNDVTTKKLNKYSYEICRHHHERFDGSGYPDGLKGDQIPLCAQVVGLVDAYDALVSERPYKRKLKHDEAVRMIVNAECGAFSMKLLQCFLAAAMQKEWVQKVESNREE</sequence>
<accession>A0ABR7G6A5</accession>
<dbReference type="InterPro" id="IPR003607">
    <property type="entry name" value="HD/PDEase_dom"/>
</dbReference>
<dbReference type="InterPro" id="IPR036390">
    <property type="entry name" value="WH_DNA-bd_sf"/>
</dbReference>
<proteinExistence type="predicted"/>
<name>A0ABR7G6A5_9FIRM</name>
<dbReference type="PROSITE" id="PS51832">
    <property type="entry name" value="HD_GYP"/>
    <property type="match status" value="1"/>
</dbReference>
<dbReference type="SUPFAM" id="SSF46785">
    <property type="entry name" value="Winged helix' DNA-binding domain"/>
    <property type="match status" value="1"/>
</dbReference>
<dbReference type="Pfam" id="PF13487">
    <property type="entry name" value="HD_5"/>
    <property type="match status" value="1"/>
</dbReference>
<dbReference type="CDD" id="cd00077">
    <property type="entry name" value="HDc"/>
    <property type="match status" value="1"/>
</dbReference>
<dbReference type="InterPro" id="IPR052020">
    <property type="entry name" value="Cyclic_di-GMP/3'3'-cGAMP_PDE"/>
</dbReference>
<dbReference type="Proteomes" id="UP000631576">
    <property type="component" value="Unassembled WGS sequence"/>
</dbReference>
<evidence type="ECO:0000313" key="2">
    <source>
        <dbReference type="EMBL" id="MBC5682326.1"/>
    </source>
</evidence>
<comment type="caution">
    <text evidence="2">The sequence shown here is derived from an EMBL/GenBank/DDBJ whole genome shotgun (WGS) entry which is preliminary data.</text>
</comment>
<dbReference type="InterPro" id="IPR000944">
    <property type="entry name" value="Tscrpt_reg_Rrf2"/>
</dbReference>
<dbReference type="PANTHER" id="PTHR45228">
    <property type="entry name" value="CYCLIC DI-GMP PHOSPHODIESTERASE TM_0186-RELATED"/>
    <property type="match status" value="1"/>
</dbReference>
<reference evidence="2 3" key="1">
    <citation type="submission" date="2020-08" db="EMBL/GenBank/DDBJ databases">
        <title>Genome public.</title>
        <authorList>
            <person name="Liu C."/>
            <person name="Sun Q."/>
        </authorList>
    </citation>
    <scope>NUCLEOTIDE SEQUENCE [LARGE SCALE GENOMIC DNA]</scope>
    <source>
        <strain evidence="2 3">NSJ-13</strain>
    </source>
</reference>
<dbReference type="Gene3D" id="1.10.3210.10">
    <property type="entry name" value="Hypothetical protein af1432"/>
    <property type="match status" value="1"/>
</dbReference>
<dbReference type="EMBL" id="JACOPE010000001">
    <property type="protein sequence ID" value="MBC5682326.1"/>
    <property type="molecule type" value="Genomic_DNA"/>
</dbReference>
<dbReference type="InterPro" id="IPR036388">
    <property type="entry name" value="WH-like_DNA-bd_sf"/>
</dbReference>
<dbReference type="InterPro" id="IPR037522">
    <property type="entry name" value="HD_GYP_dom"/>
</dbReference>
<dbReference type="Gene3D" id="1.10.10.10">
    <property type="entry name" value="Winged helix-like DNA-binding domain superfamily/Winged helix DNA-binding domain"/>
    <property type="match status" value="1"/>
</dbReference>
<dbReference type="PROSITE" id="PS51197">
    <property type="entry name" value="HTH_RRF2_2"/>
    <property type="match status" value="1"/>
</dbReference>
<dbReference type="Pfam" id="PF02082">
    <property type="entry name" value="Rrf2"/>
    <property type="match status" value="1"/>
</dbReference>
<keyword evidence="3" id="KW-1185">Reference proteome</keyword>
<feature type="domain" description="HD-GYP" evidence="1">
    <location>
        <begin position="274"/>
        <end position="483"/>
    </location>
</feature>
<organism evidence="2 3">
    <name type="scientific">Ruminococcus hominis</name>
    <dbReference type="NCBI Taxonomy" id="2763065"/>
    <lineage>
        <taxon>Bacteria</taxon>
        <taxon>Bacillati</taxon>
        <taxon>Bacillota</taxon>
        <taxon>Clostridia</taxon>
        <taxon>Eubacteriales</taxon>
        <taxon>Oscillospiraceae</taxon>
        <taxon>Ruminococcus</taxon>
    </lineage>
</organism>
<dbReference type="NCBIfam" id="TIGR00738">
    <property type="entry name" value="rrf2_super"/>
    <property type="match status" value="1"/>
</dbReference>
<evidence type="ECO:0000313" key="3">
    <source>
        <dbReference type="Proteomes" id="UP000631576"/>
    </source>
</evidence>
<gene>
    <name evidence="2" type="ORF">H8S40_01810</name>
</gene>
<protein>
    <submittedName>
        <fullName evidence="2">Rrf2 family transcriptional regulator</fullName>
    </submittedName>
</protein>